<dbReference type="InterPro" id="IPR015943">
    <property type="entry name" value="WD40/YVTN_repeat-like_dom_sf"/>
</dbReference>
<reference evidence="1 2" key="1">
    <citation type="journal article" date="2016" name="Nat. Commun.">
        <title>Thousands of microbial genomes shed light on interconnected biogeochemical processes in an aquifer system.</title>
        <authorList>
            <person name="Anantharaman K."/>
            <person name="Brown C.T."/>
            <person name="Hug L.A."/>
            <person name="Sharon I."/>
            <person name="Castelle C.J."/>
            <person name="Probst A.J."/>
            <person name="Thomas B.C."/>
            <person name="Singh A."/>
            <person name="Wilkins M.J."/>
            <person name="Karaoz U."/>
            <person name="Brodie E.L."/>
            <person name="Williams K.H."/>
            <person name="Hubbard S.S."/>
            <person name="Banfield J.F."/>
        </authorList>
    </citation>
    <scope>NUCLEOTIDE SEQUENCE [LARGE SCALE GENOMIC DNA]</scope>
</reference>
<proteinExistence type="predicted"/>
<evidence type="ECO:0000313" key="1">
    <source>
        <dbReference type="EMBL" id="OGM91548.1"/>
    </source>
</evidence>
<dbReference type="STRING" id="1802557.A3A20_01200"/>
<evidence type="ECO:0000313" key="2">
    <source>
        <dbReference type="Proteomes" id="UP000178946"/>
    </source>
</evidence>
<organism evidence="1 2">
    <name type="scientific">Candidatus Wolfebacteria bacterium RIFCSPLOWO2_01_FULL_45_19</name>
    <dbReference type="NCBI Taxonomy" id="1802557"/>
    <lineage>
        <taxon>Bacteria</taxon>
        <taxon>Candidatus Wolfeibacteriota</taxon>
    </lineage>
</organism>
<accession>A0A1F8DUR1</accession>
<gene>
    <name evidence="1" type="ORF">A3A20_01200</name>
</gene>
<dbReference type="Proteomes" id="UP000178946">
    <property type="component" value="Unassembled WGS sequence"/>
</dbReference>
<dbReference type="PANTHER" id="PTHR43739">
    <property type="entry name" value="XYLOGLUCANASE (EUROFUNG)"/>
    <property type="match status" value="1"/>
</dbReference>
<protein>
    <recommendedName>
        <fullName evidence="3">Photosynthesis system II assembly factor Ycf48/Hcf136-like domain-containing protein</fullName>
    </recommendedName>
</protein>
<evidence type="ECO:0008006" key="3">
    <source>
        <dbReference type="Google" id="ProtNLM"/>
    </source>
</evidence>
<dbReference type="EMBL" id="MGIR01000001">
    <property type="protein sequence ID" value="OGM91548.1"/>
    <property type="molecule type" value="Genomic_DNA"/>
</dbReference>
<comment type="caution">
    <text evidence="1">The sequence shown here is derived from an EMBL/GenBank/DDBJ whole genome shotgun (WGS) entry which is preliminary data.</text>
</comment>
<dbReference type="PANTHER" id="PTHR43739:SF5">
    <property type="entry name" value="EXO-ALPHA-SIALIDASE"/>
    <property type="match status" value="1"/>
</dbReference>
<dbReference type="AlphaFoldDB" id="A0A1F8DUR1"/>
<dbReference type="Gene3D" id="2.130.10.10">
    <property type="entry name" value="YVTN repeat-like/Quinoprotein amine dehydrogenase"/>
    <property type="match status" value="2"/>
</dbReference>
<dbReference type="CDD" id="cd15482">
    <property type="entry name" value="Sialidase_non-viral"/>
    <property type="match status" value="1"/>
</dbReference>
<dbReference type="SUPFAM" id="SSF110296">
    <property type="entry name" value="Oligoxyloglucan reducing end-specific cellobiohydrolase"/>
    <property type="match status" value="2"/>
</dbReference>
<dbReference type="InterPro" id="IPR052025">
    <property type="entry name" value="Xyloglucanase_GH74"/>
</dbReference>
<sequence>MEDKAFFLILLVILVSVGIYAYTTSNPAHEAYFMSGVGARETTAAPFIAVSDDGGKTFKTASTHDVDDNRKLQVYDIKFIPGNEKLVYAGTNQGLLISKDDGMNWYLYADLEKKLDEKTQIYGITPNLDEPRQIFISAFKNDVGYLYETRDNFFTLENLIEFENSAIYSLDFNGGRLYMGLSDGRIMEYYPRSSTFRALAALGSPITDVLAKNGTGLIYAATKNKGVFVSANGGNSFKTVNGSSDYRQETTRITGDNLIYAASLHGLARTNDGGNNWTALNAIVPKNTPINAMTVDENGSIYASSGSMLYISRDYGFSWQTVRPLQNEREISVIRASKNRVIIGTQ</sequence>
<dbReference type="GO" id="GO:0010411">
    <property type="term" value="P:xyloglucan metabolic process"/>
    <property type="evidence" value="ECO:0007669"/>
    <property type="project" value="TreeGrafter"/>
</dbReference>
<name>A0A1F8DUR1_9BACT</name>